<comment type="catalytic activity">
    <reaction evidence="4">
        <text>a 2'-deoxyadenosine in DNA + S-adenosyl-L-methionine = an N(6)-methyl-2'-deoxyadenosine in DNA + S-adenosyl-L-homocysteine + H(+)</text>
        <dbReference type="Rhea" id="RHEA:15197"/>
        <dbReference type="Rhea" id="RHEA-COMP:12418"/>
        <dbReference type="Rhea" id="RHEA-COMP:12419"/>
        <dbReference type="ChEBI" id="CHEBI:15378"/>
        <dbReference type="ChEBI" id="CHEBI:57856"/>
        <dbReference type="ChEBI" id="CHEBI:59789"/>
        <dbReference type="ChEBI" id="CHEBI:90615"/>
        <dbReference type="ChEBI" id="CHEBI:90616"/>
        <dbReference type="EC" id="2.1.1.72"/>
    </reaction>
</comment>
<evidence type="ECO:0000259" key="6">
    <source>
        <dbReference type="Pfam" id="PF20473"/>
    </source>
</evidence>
<evidence type="ECO:0000256" key="2">
    <source>
        <dbReference type="ARBA" id="ARBA00022603"/>
    </source>
</evidence>
<dbReference type="Gene3D" id="3.40.50.150">
    <property type="entry name" value="Vaccinia Virus protein VP39"/>
    <property type="match status" value="1"/>
</dbReference>
<dbReference type="InterPro" id="IPR046819">
    <property type="entry name" value="MmeI_hel"/>
</dbReference>
<evidence type="ECO:0000259" key="5">
    <source>
        <dbReference type="Pfam" id="PF20465"/>
    </source>
</evidence>
<dbReference type="GO" id="GO:0032259">
    <property type="term" value="P:methylation"/>
    <property type="evidence" value="ECO:0007669"/>
    <property type="project" value="UniProtKB-KW"/>
</dbReference>
<proteinExistence type="predicted"/>
<keyword evidence="2 7" id="KW-0489">Methyltransferase</keyword>
<dbReference type="Pfam" id="PF20465">
    <property type="entry name" value="MmeI_hel"/>
    <property type="match status" value="1"/>
</dbReference>
<dbReference type="EMBL" id="JBHSNA010000014">
    <property type="protein sequence ID" value="MFC5567385.1"/>
    <property type="molecule type" value="Genomic_DNA"/>
</dbReference>
<protein>
    <recommendedName>
        <fullName evidence="1">site-specific DNA-methyltransferase (adenine-specific)</fullName>
        <ecNumber evidence="1">2.1.1.72</ecNumber>
    </recommendedName>
</protein>
<dbReference type="EC" id="2.1.1.72" evidence="1"/>
<evidence type="ECO:0000313" key="8">
    <source>
        <dbReference type="Proteomes" id="UP001596056"/>
    </source>
</evidence>
<dbReference type="PANTHER" id="PTHR33841:SF1">
    <property type="entry name" value="DNA METHYLTRANSFERASE A"/>
    <property type="match status" value="1"/>
</dbReference>
<keyword evidence="8" id="KW-1185">Reference proteome</keyword>
<dbReference type="RefSeq" id="WP_209841938.1">
    <property type="nucleotide sequence ID" value="NZ_JAGGJP010000013.1"/>
</dbReference>
<organism evidence="7 8">
    <name type="scientific">Rubellimicrobium aerolatum</name>
    <dbReference type="NCBI Taxonomy" id="490979"/>
    <lineage>
        <taxon>Bacteria</taxon>
        <taxon>Pseudomonadati</taxon>
        <taxon>Pseudomonadota</taxon>
        <taxon>Alphaproteobacteria</taxon>
        <taxon>Rhodobacterales</taxon>
        <taxon>Roseobacteraceae</taxon>
        <taxon>Rubellimicrobium</taxon>
    </lineage>
</organism>
<sequence length="967" mass="107052">MTPQQFIAKWRHVELKERSASQSHFNDLCALLGVKDPVTDDPKGEWFAFEKGASKTSGGEGWADVWRKGCFAWEYKGKRKDLDAAFRQLLMYAVALENPPLLIVSDMDRIRVHTNWTNTVQQVHEIALDDLLDGAKRDLLRWCFTDPERLKPTRTRQGLTEEAAERFAALAQRLRGRGHDPQDVAHFVNRLVFCLFAEDVGLLPDRMFQRMVEGSQAQPAAFEEDARTLFAAMRTGGKVGFERVEWFNGGLFDTDAALPLEKPDVADILAVARLDWSEIDPSIMGTLFERGLDPGKRSQLGAHYTGRDMIGKIVEPVVVAPLRAEWEAARARIEVALAKEKAAKATAGRNKAHAEALTAKAGFLERLRAFRVLDPACGSGNFLYLALLALKDLEHRVNLEAEALGLPRDLIPLVSPANVLGLELNPYAAELARVSVWIGEIQWMRANGYEVNRNPILRPLATIACRDALVNPDGTQAEWPEADAIVGNPPFLGGKRLRSELGDATVDRLFALYSTEVRPEADLVAYWFAKAGAMIREGRAARAGFVSTNSIRGGANRATLERAVGAGRIFDAWDDEDWVLDGAAVRVSMVCFDGGGTGPVRHDGEEVDAVFSDLTPRRAGSAHVDLTKAVRLPENAGVAFMGDTKGGAFDVPGELAREWLKLPLNPNGRPNADVLRPWMNGMDVTRRPSGKWIIDFGWTMTEAEAALYEAPFGHIMVEVKPVRAENKRAVYATFWWRHVEARQGMWAALKQVSRYIVTPTVAKHRLFAWLPAGVCPDHQLIAVARDDDTTFGILHSRFHELWALRMGTFMGAGNDPRYTPSTTFETFPFPEGLTPDRPASSYAADPRAQAIAQAATRLNELRENWLNPSDLVERVPEVVPGYPDRLVPTNEAAAKALKTRTLTALYNARPAWLTQAHAALDQAVSEAYGWGEDWRAGQLTDDEMLARLFQLNQERAAPAVPTPASAA</sequence>
<feature type="domain" description="MmeI-like helicase spacer" evidence="5">
    <location>
        <begin position="182"/>
        <end position="252"/>
    </location>
</feature>
<evidence type="ECO:0000256" key="1">
    <source>
        <dbReference type="ARBA" id="ARBA00011900"/>
    </source>
</evidence>
<feature type="domain" description="MmeI-like DNA-methyltransferase" evidence="6">
    <location>
        <begin position="362"/>
        <end position="563"/>
    </location>
</feature>
<name>A0ABW0SEL2_9RHOB</name>
<dbReference type="InterPro" id="IPR002052">
    <property type="entry name" value="DNA_methylase_N6_adenine_CS"/>
</dbReference>
<dbReference type="SUPFAM" id="SSF53335">
    <property type="entry name" value="S-adenosyl-L-methionine-dependent methyltransferases"/>
    <property type="match status" value="1"/>
</dbReference>
<evidence type="ECO:0000256" key="3">
    <source>
        <dbReference type="ARBA" id="ARBA00022679"/>
    </source>
</evidence>
<dbReference type="PANTHER" id="PTHR33841">
    <property type="entry name" value="DNA METHYLTRANSFERASE YEEA-RELATED"/>
    <property type="match status" value="1"/>
</dbReference>
<dbReference type="InterPro" id="IPR029063">
    <property type="entry name" value="SAM-dependent_MTases_sf"/>
</dbReference>
<dbReference type="InterPro" id="IPR050953">
    <property type="entry name" value="N4_N6_ade-DNA_methylase"/>
</dbReference>
<dbReference type="Proteomes" id="UP001596056">
    <property type="component" value="Unassembled WGS sequence"/>
</dbReference>
<gene>
    <name evidence="7" type="ORF">ACFPOC_13310</name>
</gene>
<dbReference type="Pfam" id="PF20473">
    <property type="entry name" value="MmeI_Mtase"/>
    <property type="match status" value="1"/>
</dbReference>
<accession>A0ABW0SEL2</accession>
<dbReference type="InterPro" id="IPR046816">
    <property type="entry name" value="MmeI_Mtase"/>
</dbReference>
<evidence type="ECO:0000313" key="7">
    <source>
        <dbReference type="EMBL" id="MFC5567385.1"/>
    </source>
</evidence>
<dbReference type="PROSITE" id="PS00092">
    <property type="entry name" value="N6_MTASE"/>
    <property type="match status" value="1"/>
</dbReference>
<keyword evidence="3" id="KW-0808">Transferase</keyword>
<dbReference type="GO" id="GO:0008168">
    <property type="term" value="F:methyltransferase activity"/>
    <property type="evidence" value="ECO:0007669"/>
    <property type="project" value="UniProtKB-KW"/>
</dbReference>
<comment type="caution">
    <text evidence="7">The sequence shown here is derived from an EMBL/GenBank/DDBJ whole genome shotgun (WGS) entry which is preliminary data.</text>
</comment>
<evidence type="ECO:0000256" key="4">
    <source>
        <dbReference type="ARBA" id="ARBA00047942"/>
    </source>
</evidence>
<dbReference type="PRINTS" id="PR00507">
    <property type="entry name" value="N12N6MTFRASE"/>
</dbReference>
<reference evidence="8" key="1">
    <citation type="journal article" date="2019" name="Int. J. Syst. Evol. Microbiol.">
        <title>The Global Catalogue of Microorganisms (GCM) 10K type strain sequencing project: providing services to taxonomists for standard genome sequencing and annotation.</title>
        <authorList>
            <consortium name="The Broad Institute Genomics Platform"/>
            <consortium name="The Broad Institute Genome Sequencing Center for Infectious Disease"/>
            <person name="Wu L."/>
            <person name="Ma J."/>
        </authorList>
    </citation>
    <scope>NUCLEOTIDE SEQUENCE [LARGE SCALE GENOMIC DNA]</scope>
    <source>
        <strain evidence="8">KACC 11588</strain>
    </source>
</reference>